<evidence type="ECO:0000313" key="3">
    <source>
        <dbReference type="Proteomes" id="UP001056201"/>
    </source>
</evidence>
<keyword evidence="3" id="KW-1185">Reference proteome</keyword>
<protein>
    <recommendedName>
        <fullName evidence="4">PEP-CTERM protein-sorting domain-containing protein</fullName>
    </recommendedName>
</protein>
<sequence length="252" mass="25770">MRPICIQGSGAVALLLFTALPLATAAPPGTCDGSSDACSFDLGRVTVTLAQGAASYNAGADFLSGDDGDFVADPSLFGSLALQQSGATEGFSFSPNLQLRVGGSGRNGYHQLLGFFEFSGLRFQANPGWRIDALRLEITGQRNVVGDASWSYGLPFAVGFNGDSFAGSGAINPDDAALRGELMVSAAYLEGEDGTASAYGYATAAFQSARFVATVSAVPEPGALALWLAGGALLLGWRRGTGTVFARGASTD</sequence>
<accession>A0ABY4S4K9</accession>
<keyword evidence="1" id="KW-0732">Signal</keyword>
<name>A0ABY4S4K9_AQUTE</name>
<proteinExistence type="predicted"/>
<reference evidence="2" key="1">
    <citation type="submission" date="2022-05" db="EMBL/GenBank/DDBJ databases">
        <title>An RpoN-dependent PEP-CTERM gene is involved in floc formation of an Aquincola tertiaricarbonis strain.</title>
        <authorList>
            <person name="Qiu D."/>
            <person name="Xia M."/>
        </authorList>
    </citation>
    <scope>NUCLEOTIDE SEQUENCE</scope>
    <source>
        <strain evidence="2">RN12</strain>
    </source>
</reference>
<feature type="chain" id="PRO_5046525475" description="PEP-CTERM protein-sorting domain-containing protein" evidence="1">
    <location>
        <begin position="26"/>
        <end position="252"/>
    </location>
</feature>
<feature type="signal peptide" evidence="1">
    <location>
        <begin position="1"/>
        <end position="25"/>
    </location>
</feature>
<evidence type="ECO:0008006" key="4">
    <source>
        <dbReference type="Google" id="ProtNLM"/>
    </source>
</evidence>
<organism evidence="2 3">
    <name type="scientific">Aquincola tertiaricarbonis</name>
    <dbReference type="NCBI Taxonomy" id="391953"/>
    <lineage>
        <taxon>Bacteria</taxon>
        <taxon>Pseudomonadati</taxon>
        <taxon>Pseudomonadota</taxon>
        <taxon>Betaproteobacteria</taxon>
        <taxon>Burkholderiales</taxon>
        <taxon>Sphaerotilaceae</taxon>
        <taxon>Aquincola</taxon>
    </lineage>
</organism>
<dbReference type="RefSeq" id="WP_250194428.1">
    <property type="nucleotide sequence ID" value="NZ_CP097635.1"/>
</dbReference>
<dbReference type="EMBL" id="CP097635">
    <property type="protein sequence ID" value="URI06164.1"/>
    <property type="molecule type" value="Genomic_DNA"/>
</dbReference>
<gene>
    <name evidence="2" type="ORF">MW290_09510</name>
</gene>
<dbReference type="Proteomes" id="UP001056201">
    <property type="component" value="Chromosome 1"/>
</dbReference>
<evidence type="ECO:0000256" key="1">
    <source>
        <dbReference type="SAM" id="SignalP"/>
    </source>
</evidence>
<evidence type="ECO:0000313" key="2">
    <source>
        <dbReference type="EMBL" id="URI06164.1"/>
    </source>
</evidence>